<evidence type="ECO:0000256" key="2">
    <source>
        <dbReference type="ARBA" id="ARBA00023015"/>
    </source>
</evidence>
<feature type="domain" description="MADS-box" evidence="7">
    <location>
        <begin position="1"/>
        <end position="61"/>
    </location>
</feature>
<sequence>MGRAKIEIKKIENPSARQVCFSKRRVGLIKKASELSILCGSEVGIIVFSQAGKAFSFGHPCIDYVIDKTLKRPVSVDTEKIEAIRRLESEYNALLQELEVEKDRSHVLEKQLHLDYYNFKHCWSHWWQEPVHAMGMFELKQHAERLETFYGLIIERARFLQHLSSLELPLMQQYPNVFMNRQQAPGPDLMLKQQVSCNGLLQSAPAHPLMPHMDMNGVPTEMDVGPFACVSMQQCNAHQTFPSSLVKKEDDSALSNMLLLSGTEKQSSMNQDFTKWPGLDQSCVKEIDEHEVSHQALTIEHQNHKPFREPANENVLEGQTAIDQASDTLYLADDYVADNENFVGDVPGNNNYISSFADNVLRSLSGQDDDGSDSGEQLSVNEEQGNEIIMTVSTSGVDQNNPDDMVMSLSTSGVHQNNPDDMVMSLSTNMGEDDDTNCSNLSAYVAVHGNMARDLATKDDFHQLGVAENLSSYSPDYGQIGTPCVGIGNENGPCIEKHQANIDEVGEQIDTTTSYDDHVNAKDSDSATMSTTRLLNVGTNSKMHLMGGKNMCEVNNHDISEDNGKNFWNYCNTNSYLKDCPPWAQVDLAIHEQTHK</sequence>
<dbReference type="SMART" id="SM00432">
    <property type="entry name" value="MADS"/>
    <property type="match status" value="1"/>
</dbReference>
<evidence type="ECO:0000256" key="5">
    <source>
        <dbReference type="ARBA" id="ARBA00023242"/>
    </source>
</evidence>
<dbReference type="GO" id="GO:0005634">
    <property type="term" value="C:nucleus"/>
    <property type="evidence" value="ECO:0007669"/>
    <property type="project" value="UniProtKB-SubCell"/>
</dbReference>
<dbReference type="InterPro" id="IPR002100">
    <property type="entry name" value="TF_MADSbox"/>
</dbReference>
<dbReference type="PRINTS" id="PR00404">
    <property type="entry name" value="MADSDOMAIN"/>
</dbReference>
<feature type="coiled-coil region" evidence="6">
    <location>
        <begin position="81"/>
        <end position="111"/>
    </location>
</feature>
<dbReference type="EMBL" id="CM035428">
    <property type="protein sequence ID" value="KAH7301634.1"/>
    <property type="molecule type" value="Genomic_DNA"/>
</dbReference>
<dbReference type="OrthoDB" id="1613165at2759"/>
<dbReference type="Pfam" id="PF00319">
    <property type="entry name" value="SRF-TF"/>
    <property type="match status" value="1"/>
</dbReference>
<keyword evidence="5" id="KW-0539">Nucleus</keyword>
<keyword evidence="2" id="KW-0805">Transcription regulation</keyword>
<reference evidence="8 9" key="1">
    <citation type="submission" date="2021-08" db="EMBL/GenBank/DDBJ databases">
        <title>WGS assembly of Ceratopteris richardii.</title>
        <authorList>
            <person name="Marchant D.B."/>
            <person name="Chen G."/>
            <person name="Jenkins J."/>
            <person name="Shu S."/>
            <person name="Leebens-Mack J."/>
            <person name="Grimwood J."/>
            <person name="Schmutz J."/>
            <person name="Soltis P."/>
            <person name="Soltis D."/>
            <person name="Chen Z.-H."/>
        </authorList>
    </citation>
    <scope>NUCLEOTIDE SEQUENCE [LARGE SCALE GENOMIC DNA]</scope>
    <source>
        <strain evidence="8">Whitten #5841</strain>
        <tissue evidence="8">Leaf</tissue>
    </source>
</reference>
<dbReference type="InterPro" id="IPR033896">
    <property type="entry name" value="MEF2-like_N"/>
</dbReference>
<dbReference type="SUPFAM" id="SSF55455">
    <property type="entry name" value="SRF-like"/>
    <property type="match status" value="1"/>
</dbReference>
<dbReference type="GO" id="GO:0046983">
    <property type="term" value="F:protein dimerization activity"/>
    <property type="evidence" value="ECO:0007669"/>
    <property type="project" value="InterPro"/>
</dbReference>
<evidence type="ECO:0000256" key="6">
    <source>
        <dbReference type="SAM" id="Coils"/>
    </source>
</evidence>
<evidence type="ECO:0000256" key="4">
    <source>
        <dbReference type="ARBA" id="ARBA00023163"/>
    </source>
</evidence>
<proteinExistence type="predicted"/>
<comment type="subcellular location">
    <subcellularLocation>
        <location evidence="1">Nucleus</location>
    </subcellularLocation>
</comment>
<dbReference type="PROSITE" id="PS50066">
    <property type="entry name" value="MADS_BOX_2"/>
    <property type="match status" value="1"/>
</dbReference>
<dbReference type="PANTHER" id="PTHR11945:SF534">
    <property type="entry name" value="MYOCYTE-SPECIFIC ENHANCER FACTOR 2"/>
    <property type="match status" value="1"/>
</dbReference>
<gene>
    <name evidence="8" type="ORF">KP509_23G035100</name>
</gene>
<dbReference type="GO" id="GO:0045944">
    <property type="term" value="P:positive regulation of transcription by RNA polymerase II"/>
    <property type="evidence" value="ECO:0007669"/>
    <property type="project" value="InterPro"/>
</dbReference>
<dbReference type="AlphaFoldDB" id="A0A8T2S135"/>
<keyword evidence="6" id="KW-0175">Coiled coil</keyword>
<accession>A0A8T2S135</accession>
<keyword evidence="4" id="KW-0804">Transcription</keyword>
<evidence type="ECO:0000256" key="3">
    <source>
        <dbReference type="ARBA" id="ARBA00023125"/>
    </source>
</evidence>
<dbReference type="FunFam" id="3.40.1810.10:FF:000006">
    <property type="entry name" value="Agamous-like MADS-box protein AGL62"/>
    <property type="match status" value="1"/>
</dbReference>
<organism evidence="8 9">
    <name type="scientific">Ceratopteris richardii</name>
    <name type="common">Triangle waterfern</name>
    <dbReference type="NCBI Taxonomy" id="49495"/>
    <lineage>
        <taxon>Eukaryota</taxon>
        <taxon>Viridiplantae</taxon>
        <taxon>Streptophyta</taxon>
        <taxon>Embryophyta</taxon>
        <taxon>Tracheophyta</taxon>
        <taxon>Polypodiopsida</taxon>
        <taxon>Polypodiidae</taxon>
        <taxon>Polypodiales</taxon>
        <taxon>Pteridineae</taxon>
        <taxon>Pteridaceae</taxon>
        <taxon>Parkerioideae</taxon>
        <taxon>Ceratopteris</taxon>
    </lineage>
</organism>
<name>A0A8T2S135_CERRI</name>
<dbReference type="GO" id="GO:0000978">
    <property type="term" value="F:RNA polymerase II cis-regulatory region sequence-specific DNA binding"/>
    <property type="evidence" value="ECO:0007669"/>
    <property type="project" value="TreeGrafter"/>
</dbReference>
<dbReference type="InterPro" id="IPR036879">
    <property type="entry name" value="TF_MADSbox_sf"/>
</dbReference>
<evidence type="ECO:0000313" key="9">
    <source>
        <dbReference type="Proteomes" id="UP000825935"/>
    </source>
</evidence>
<dbReference type="PANTHER" id="PTHR11945">
    <property type="entry name" value="MADS BOX PROTEIN"/>
    <property type="match status" value="1"/>
</dbReference>
<evidence type="ECO:0000259" key="7">
    <source>
        <dbReference type="PROSITE" id="PS50066"/>
    </source>
</evidence>
<protein>
    <recommendedName>
        <fullName evidence="7">MADS-box domain-containing protein</fullName>
    </recommendedName>
</protein>
<dbReference type="GO" id="GO:0000981">
    <property type="term" value="F:DNA-binding transcription factor activity, RNA polymerase II-specific"/>
    <property type="evidence" value="ECO:0007669"/>
    <property type="project" value="TreeGrafter"/>
</dbReference>
<dbReference type="CDD" id="cd00265">
    <property type="entry name" value="MADS_MEF2_like"/>
    <property type="match status" value="1"/>
</dbReference>
<evidence type="ECO:0000313" key="8">
    <source>
        <dbReference type="EMBL" id="KAH7301634.1"/>
    </source>
</evidence>
<keyword evidence="3" id="KW-0238">DNA-binding</keyword>
<keyword evidence="9" id="KW-1185">Reference proteome</keyword>
<comment type="caution">
    <text evidence="8">The sequence shown here is derived from an EMBL/GenBank/DDBJ whole genome shotgun (WGS) entry which is preliminary data.</text>
</comment>
<dbReference type="Proteomes" id="UP000825935">
    <property type="component" value="Chromosome 23"/>
</dbReference>
<evidence type="ECO:0000256" key="1">
    <source>
        <dbReference type="ARBA" id="ARBA00004123"/>
    </source>
</evidence>
<dbReference type="Gene3D" id="3.40.1810.10">
    <property type="entry name" value="Transcription factor, MADS-box"/>
    <property type="match status" value="1"/>
</dbReference>